<feature type="region of interest" description="Disordered" evidence="2">
    <location>
        <begin position="32"/>
        <end position="74"/>
    </location>
</feature>
<feature type="compositionally biased region" description="Low complexity" evidence="2">
    <location>
        <begin position="32"/>
        <end position="58"/>
    </location>
</feature>
<dbReference type="EMBL" id="FRCP01000006">
    <property type="protein sequence ID" value="SHM09614.1"/>
    <property type="molecule type" value="Genomic_DNA"/>
</dbReference>
<accession>A0A1M7FZV3</accession>
<dbReference type="STRING" id="1120996.SAMN02746066_00745"/>
<name>A0A1M7FZV3_9FIRM</name>
<evidence type="ECO:0000256" key="1">
    <source>
        <dbReference type="ARBA" id="ARBA00022729"/>
    </source>
</evidence>
<evidence type="ECO:0000313" key="4">
    <source>
        <dbReference type="EMBL" id="SHM09614.1"/>
    </source>
</evidence>
<keyword evidence="5" id="KW-1185">Reference proteome</keyword>
<evidence type="ECO:0000256" key="2">
    <source>
        <dbReference type="SAM" id="MobiDB-lite"/>
    </source>
</evidence>
<keyword evidence="1 3" id="KW-0732">Signal</keyword>
<sequence>MKIRKKCYCILFFMFLLFSLCSCSNTDKDNGINNNDGKTNITPNTDNNNQLNSTNNITPTETLPKEEDSVSIGTRDNPLPFNTTILYDGTGGTNGTGSTMYDTYKVEITLLDVIRGSDALAIAVDANQFNTEPAEGKEYLLARFRIRALSSENDVKIDINNSSFTLVSEKGKTYDSFTTISGIQPTLREMYAGGSQEGYACFEVDKDDKKPSIVFLERNNNGLWFSTDPNAKLEDGSTVYVPAENIPSPDTTNAALGSRLNPHPVGTTVTFDGMETLFDTYKANITLKEVIRGDTALNIIANANNLNQIPKEDQEYLLAKFEVDALESLDDSKIEISAANFELVSEDGIKYDTFITVSGLEPKLTTMYPNNKQEGYAYFIVNKKDKNPKIVFLERDFNGLWFDTSE</sequence>
<gene>
    <name evidence="4" type="ORF">SAMN02746066_00745</name>
</gene>
<organism evidence="4 5">
    <name type="scientific">Anaerosporobacter mobilis DSM 15930</name>
    <dbReference type="NCBI Taxonomy" id="1120996"/>
    <lineage>
        <taxon>Bacteria</taxon>
        <taxon>Bacillati</taxon>
        <taxon>Bacillota</taxon>
        <taxon>Clostridia</taxon>
        <taxon>Lachnospirales</taxon>
        <taxon>Lachnospiraceae</taxon>
        <taxon>Anaerosporobacter</taxon>
    </lineage>
</organism>
<dbReference type="PROSITE" id="PS51257">
    <property type="entry name" value="PROKAR_LIPOPROTEIN"/>
    <property type="match status" value="1"/>
</dbReference>
<dbReference type="RefSeq" id="WP_073283032.1">
    <property type="nucleotide sequence ID" value="NZ_FRCP01000006.1"/>
</dbReference>
<feature type="signal peptide" evidence="3">
    <location>
        <begin position="1"/>
        <end position="24"/>
    </location>
</feature>
<proteinExistence type="predicted"/>
<dbReference type="OrthoDB" id="2082094at2"/>
<reference evidence="4 5" key="1">
    <citation type="submission" date="2016-11" db="EMBL/GenBank/DDBJ databases">
        <authorList>
            <person name="Jaros S."/>
            <person name="Januszkiewicz K."/>
            <person name="Wedrychowicz H."/>
        </authorList>
    </citation>
    <scope>NUCLEOTIDE SEQUENCE [LARGE SCALE GENOMIC DNA]</scope>
    <source>
        <strain evidence="4 5">DSM 15930</strain>
    </source>
</reference>
<dbReference type="InterPro" id="IPR029050">
    <property type="entry name" value="Immunoprotect_excell_Ig-like"/>
</dbReference>
<dbReference type="Proteomes" id="UP000184038">
    <property type="component" value="Unassembled WGS sequence"/>
</dbReference>
<protein>
    <recommendedName>
        <fullName evidence="6">DUF4352 domain-containing protein</fullName>
    </recommendedName>
</protein>
<dbReference type="AlphaFoldDB" id="A0A1M7FZV3"/>
<feature type="chain" id="PRO_5039133603" description="DUF4352 domain-containing protein" evidence="3">
    <location>
        <begin position="25"/>
        <end position="406"/>
    </location>
</feature>
<evidence type="ECO:0000256" key="3">
    <source>
        <dbReference type="SAM" id="SignalP"/>
    </source>
</evidence>
<evidence type="ECO:0000313" key="5">
    <source>
        <dbReference type="Proteomes" id="UP000184038"/>
    </source>
</evidence>
<dbReference type="Gene3D" id="2.60.40.1240">
    <property type="match status" value="2"/>
</dbReference>
<evidence type="ECO:0008006" key="6">
    <source>
        <dbReference type="Google" id="ProtNLM"/>
    </source>
</evidence>